<feature type="transmembrane region" description="Helical" evidence="7">
    <location>
        <begin position="102"/>
        <end position="133"/>
    </location>
</feature>
<keyword evidence="10" id="KW-1185">Reference proteome</keyword>
<dbReference type="PROSITE" id="PS50928">
    <property type="entry name" value="ABC_TM1"/>
    <property type="match status" value="1"/>
</dbReference>
<dbReference type="SUPFAM" id="SSF161098">
    <property type="entry name" value="MetI-like"/>
    <property type="match status" value="1"/>
</dbReference>
<keyword evidence="6 7" id="KW-0472">Membrane</keyword>
<dbReference type="PANTHER" id="PTHR30151">
    <property type="entry name" value="ALKANE SULFONATE ABC TRANSPORTER-RELATED, MEMBRANE SUBUNIT"/>
    <property type="match status" value="1"/>
</dbReference>
<dbReference type="GO" id="GO:0055085">
    <property type="term" value="P:transmembrane transport"/>
    <property type="evidence" value="ECO:0007669"/>
    <property type="project" value="InterPro"/>
</dbReference>
<evidence type="ECO:0000313" key="9">
    <source>
        <dbReference type="EMBL" id="GGD27042.1"/>
    </source>
</evidence>
<reference evidence="9" key="1">
    <citation type="journal article" date="2014" name="Int. J. Syst. Evol. Microbiol.">
        <title>Complete genome sequence of Corynebacterium casei LMG S-19264T (=DSM 44701T), isolated from a smear-ripened cheese.</title>
        <authorList>
            <consortium name="US DOE Joint Genome Institute (JGI-PGF)"/>
            <person name="Walter F."/>
            <person name="Albersmeier A."/>
            <person name="Kalinowski J."/>
            <person name="Ruckert C."/>
        </authorList>
    </citation>
    <scope>NUCLEOTIDE SEQUENCE</scope>
    <source>
        <strain evidence="9">CGMCC 1.15152</strain>
    </source>
</reference>
<reference evidence="9" key="2">
    <citation type="submission" date="2020-09" db="EMBL/GenBank/DDBJ databases">
        <authorList>
            <person name="Sun Q."/>
            <person name="Zhou Y."/>
        </authorList>
    </citation>
    <scope>NUCLEOTIDE SEQUENCE</scope>
    <source>
        <strain evidence="9">CGMCC 1.15152</strain>
    </source>
</reference>
<keyword evidence="3" id="KW-1003">Cell membrane</keyword>
<comment type="similarity">
    <text evidence="7">Belongs to the binding-protein-dependent transport system permease family.</text>
</comment>
<dbReference type="InterPro" id="IPR035906">
    <property type="entry name" value="MetI-like_sf"/>
</dbReference>
<comment type="caution">
    <text evidence="9">The sequence shown here is derived from an EMBL/GenBank/DDBJ whole genome shotgun (WGS) entry which is preliminary data.</text>
</comment>
<sequence>MRTLQTWTIPVAVIAVWEIITRVGLLDPRFFVPLSEVVVTIVEQLSEGRLGGDIAITIQRLVISFGIAAALGVGIGIASGVWRTFELLIRPVTDTLYPLPKIAVLPLFIIIVGRGEIAYILTAFATAFFQIIISTRSSVRDIDREIIEAGRNFGATGRKYVTKLLFPAISGPLFNGLRLGMATCLITLIAAEFVGAETGIGAMIRRAGQQFAVDQMYAGLVLTGVLGLLINLVFRVLEPVLLPWQRGASRDGRPVATGA</sequence>
<evidence type="ECO:0000256" key="6">
    <source>
        <dbReference type="ARBA" id="ARBA00023136"/>
    </source>
</evidence>
<dbReference type="CDD" id="cd06261">
    <property type="entry name" value="TM_PBP2"/>
    <property type="match status" value="1"/>
</dbReference>
<gene>
    <name evidence="9" type="ORF">GCM10010915_03870</name>
</gene>
<feature type="transmembrane region" description="Helical" evidence="7">
    <location>
        <begin position="61"/>
        <end position="82"/>
    </location>
</feature>
<evidence type="ECO:0000256" key="3">
    <source>
        <dbReference type="ARBA" id="ARBA00022475"/>
    </source>
</evidence>
<evidence type="ECO:0000259" key="8">
    <source>
        <dbReference type="PROSITE" id="PS50928"/>
    </source>
</evidence>
<dbReference type="EMBL" id="BMHO01000001">
    <property type="protein sequence ID" value="GGD27042.1"/>
    <property type="molecule type" value="Genomic_DNA"/>
</dbReference>
<keyword evidence="2 7" id="KW-0813">Transport</keyword>
<name>A0A917DCP3_9MICO</name>
<dbReference type="Proteomes" id="UP000633205">
    <property type="component" value="Unassembled WGS sequence"/>
</dbReference>
<evidence type="ECO:0000256" key="1">
    <source>
        <dbReference type="ARBA" id="ARBA00004651"/>
    </source>
</evidence>
<dbReference type="PANTHER" id="PTHR30151:SF0">
    <property type="entry name" value="ABC TRANSPORTER PERMEASE PROTEIN MJ0413-RELATED"/>
    <property type="match status" value="1"/>
</dbReference>
<accession>A0A917DCP3</accession>
<feature type="domain" description="ABC transmembrane type-1" evidence="8">
    <location>
        <begin position="54"/>
        <end position="238"/>
    </location>
</feature>
<evidence type="ECO:0000256" key="2">
    <source>
        <dbReference type="ARBA" id="ARBA00022448"/>
    </source>
</evidence>
<keyword evidence="4 7" id="KW-0812">Transmembrane</keyword>
<dbReference type="GO" id="GO:0005886">
    <property type="term" value="C:plasma membrane"/>
    <property type="evidence" value="ECO:0007669"/>
    <property type="project" value="UniProtKB-SubCell"/>
</dbReference>
<feature type="transmembrane region" description="Helical" evidence="7">
    <location>
        <begin position="216"/>
        <end position="237"/>
    </location>
</feature>
<evidence type="ECO:0000256" key="4">
    <source>
        <dbReference type="ARBA" id="ARBA00022692"/>
    </source>
</evidence>
<organism evidence="9 10">
    <name type="scientific">Microbacterium faecale</name>
    <dbReference type="NCBI Taxonomy" id="1804630"/>
    <lineage>
        <taxon>Bacteria</taxon>
        <taxon>Bacillati</taxon>
        <taxon>Actinomycetota</taxon>
        <taxon>Actinomycetes</taxon>
        <taxon>Micrococcales</taxon>
        <taxon>Microbacteriaceae</taxon>
        <taxon>Microbacterium</taxon>
    </lineage>
</organism>
<evidence type="ECO:0000256" key="5">
    <source>
        <dbReference type="ARBA" id="ARBA00022989"/>
    </source>
</evidence>
<proteinExistence type="inferred from homology"/>
<dbReference type="AlphaFoldDB" id="A0A917DCP3"/>
<dbReference type="Pfam" id="PF00528">
    <property type="entry name" value="BPD_transp_1"/>
    <property type="match status" value="1"/>
</dbReference>
<dbReference type="Gene3D" id="1.10.3720.10">
    <property type="entry name" value="MetI-like"/>
    <property type="match status" value="1"/>
</dbReference>
<comment type="subcellular location">
    <subcellularLocation>
        <location evidence="1 7">Cell membrane</location>
        <topology evidence="1 7">Multi-pass membrane protein</topology>
    </subcellularLocation>
</comment>
<evidence type="ECO:0000313" key="10">
    <source>
        <dbReference type="Proteomes" id="UP000633205"/>
    </source>
</evidence>
<dbReference type="InterPro" id="IPR000515">
    <property type="entry name" value="MetI-like"/>
</dbReference>
<keyword evidence="5 7" id="KW-1133">Transmembrane helix</keyword>
<protein>
    <submittedName>
        <fullName evidence="9">Nitrate ABC transporter permease</fullName>
    </submittedName>
</protein>
<feature type="transmembrane region" description="Helical" evidence="7">
    <location>
        <begin position="179"/>
        <end position="204"/>
    </location>
</feature>
<evidence type="ECO:0000256" key="7">
    <source>
        <dbReference type="RuleBase" id="RU363032"/>
    </source>
</evidence>